<evidence type="ECO:0000313" key="2">
    <source>
        <dbReference type="Proteomes" id="UP000629025"/>
    </source>
</evidence>
<dbReference type="EMBL" id="BMIJ01000002">
    <property type="protein sequence ID" value="GGB86023.1"/>
    <property type="molecule type" value="Genomic_DNA"/>
</dbReference>
<name>A0ABQ1K410_9GAMM</name>
<evidence type="ECO:0000313" key="1">
    <source>
        <dbReference type="EMBL" id="GGB86023.1"/>
    </source>
</evidence>
<organism evidence="1 2">
    <name type="scientific">Marinobacterium zhoushanense</name>
    <dbReference type="NCBI Taxonomy" id="1679163"/>
    <lineage>
        <taxon>Bacteria</taxon>
        <taxon>Pseudomonadati</taxon>
        <taxon>Pseudomonadota</taxon>
        <taxon>Gammaproteobacteria</taxon>
        <taxon>Oceanospirillales</taxon>
        <taxon>Oceanospirillaceae</taxon>
        <taxon>Marinobacterium</taxon>
    </lineage>
</organism>
<accession>A0ABQ1K410</accession>
<comment type="caution">
    <text evidence="1">The sequence shown here is derived from an EMBL/GenBank/DDBJ whole genome shotgun (WGS) entry which is preliminary data.</text>
</comment>
<keyword evidence="2" id="KW-1185">Reference proteome</keyword>
<protein>
    <submittedName>
        <fullName evidence="1">Uncharacterized protein</fullName>
    </submittedName>
</protein>
<reference evidence="2" key="1">
    <citation type="journal article" date="2019" name="Int. J. Syst. Evol. Microbiol.">
        <title>The Global Catalogue of Microorganisms (GCM) 10K type strain sequencing project: providing services to taxonomists for standard genome sequencing and annotation.</title>
        <authorList>
            <consortium name="The Broad Institute Genomics Platform"/>
            <consortium name="The Broad Institute Genome Sequencing Center for Infectious Disease"/>
            <person name="Wu L."/>
            <person name="Ma J."/>
        </authorList>
    </citation>
    <scope>NUCLEOTIDE SEQUENCE [LARGE SCALE GENOMIC DNA]</scope>
    <source>
        <strain evidence="2">CGMCC 1.15341</strain>
    </source>
</reference>
<gene>
    <name evidence="1" type="ORF">GCM10011352_09880</name>
</gene>
<sequence length="167" mass="18195">MDITVKSVILGTAICIAGFKSVSSLFDTFAPSHGEKTIAFQQDQPTEPPYQQQIDAILQGADPSEIFEPTAAGGPRPSSECASGELELAEGLKPEMNGHTYVSVRVDRMTYIRVLPFDHTFLVQRPYQSVSATEQGEIPDDAAQLLSQAETNASRCQQRTLYLSSVN</sequence>
<dbReference type="RefSeq" id="WP_188746014.1">
    <property type="nucleotide sequence ID" value="NZ_BMIJ01000002.1"/>
</dbReference>
<proteinExistence type="predicted"/>
<dbReference type="Proteomes" id="UP000629025">
    <property type="component" value="Unassembled WGS sequence"/>
</dbReference>